<keyword evidence="3" id="KW-0378">Hydrolase</keyword>
<evidence type="ECO:0000259" key="2">
    <source>
        <dbReference type="Pfam" id="PF08450"/>
    </source>
</evidence>
<dbReference type="PANTHER" id="PTHR10907">
    <property type="entry name" value="REGUCALCIN"/>
    <property type="match status" value="1"/>
</dbReference>
<comment type="similarity">
    <text evidence="1">Belongs to the SMP-30/CGR1 family.</text>
</comment>
<dbReference type="RefSeq" id="WP_307270805.1">
    <property type="nucleotide sequence ID" value="NZ_JAUSVX010000002.1"/>
</dbReference>
<dbReference type="InterPro" id="IPR011042">
    <property type="entry name" value="6-blade_b-propeller_TolB-like"/>
</dbReference>
<evidence type="ECO:0000313" key="4">
    <source>
        <dbReference type="Proteomes" id="UP001242480"/>
    </source>
</evidence>
<accession>A0ABU0J3U0</accession>
<protein>
    <submittedName>
        <fullName evidence="3">L-arabinonolactonase</fullName>
        <ecNumber evidence="3">3.1.1.15</ecNumber>
    </submittedName>
</protein>
<comment type="caution">
    <text evidence="3">The sequence shown here is derived from an EMBL/GenBank/DDBJ whole genome shotgun (WGS) entry which is preliminary data.</text>
</comment>
<dbReference type="PANTHER" id="PTHR10907:SF47">
    <property type="entry name" value="REGUCALCIN"/>
    <property type="match status" value="1"/>
</dbReference>
<dbReference type="InterPro" id="IPR005511">
    <property type="entry name" value="SMP-30"/>
</dbReference>
<organism evidence="3 4">
    <name type="scientific">Labrys wisconsinensis</name>
    <dbReference type="NCBI Taxonomy" id="425677"/>
    <lineage>
        <taxon>Bacteria</taxon>
        <taxon>Pseudomonadati</taxon>
        <taxon>Pseudomonadota</taxon>
        <taxon>Alphaproteobacteria</taxon>
        <taxon>Hyphomicrobiales</taxon>
        <taxon>Xanthobacteraceae</taxon>
        <taxon>Labrys</taxon>
    </lineage>
</organism>
<keyword evidence="4" id="KW-1185">Reference proteome</keyword>
<evidence type="ECO:0000313" key="3">
    <source>
        <dbReference type="EMBL" id="MDQ0468940.1"/>
    </source>
</evidence>
<dbReference type="Gene3D" id="2.120.10.30">
    <property type="entry name" value="TolB, C-terminal domain"/>
    <property type="match status" value="1"/>
</dbReference>
<evidence type="ECO:0000256" key="1">
    <source>
        <dbReference type="ARBA" id="ARBA00008853"/>
    </source>
</evidence>
<reference evidence="3 4" key="1">
    <citation type="submission" date="2023-07" db="EMBL/GenBank/DDBJ databases">
        <title>Genomic Encyclopedia of Type Strains, Phase IV (KMG-IV): sequencing the most valuable type-strain genomes for metagenomic binning, comparative biology and taxonomic classification.</title>
        <authorList>
            <person name="Goeker M."/>
        </authorList>
    </citation>
    <scope>NUCLEOTIDE SEQUENCE [LARGE SCALE GENOMIC DNA]</scope>
    <source>
        <strain evidence="3 4">DSM 19619</strain>
    </source>
</reference>
<sequence>MQARLLVDCANQHGEGVLWSAEHGLVMWTDIHGERVWSLDPATGATRSYAVPGRVCCFAPRAGRAPTGILAGFAEGIAFLDLDTGRREDLAAFEPDLPQTRLNDGRTDRQGRFVLGGMDERDGRPVSSVARVDADGVVTTLFDGVACANSTCFSPDGSTLYFADSLTRRIEAFAYDQAAGTPGQRRTLVERAGQGVPDGSCVDAEGFIWNAVWDGGRVERWSPEGRLAAVIELPVARPTCCAFGGPDLATLYITTSRLGLAGEDLARQPAAGSLFIAVPGVRGVADTPFAG</sequence>
<proteinExistence type="inferred from homology"/>
<dbReference type="SUPFAM" id="SSF63829">
    <property type="entry name" value="Calcium-dependent phosphotriesterase"/>
    <property type="match status" value="1"/>
</dbReference>
<dbReference type="PRINTS" id="PR01790">
    <property type="entry name" value="SMP30FAMILY"/>
</dbReference>
<gene>
    <name evidence="3" type="ORF">QO011_001940</name>
</gene>
<dbReference type="EC" id="3.1.1.15" evidence="3"/>
<dbReference type="Pfam" id="PF08450">
    <property type="entry name" value="SGL"/>
    <property type="match status" value="1"/>
</dbReference>
<dbReference type="InterPro" id="IPR013658">
    <property type="entry name" value="SGL"/>
</dbReference>
<dbReference type="GO" id="GO:0050021">
    <property type="term" value="F:L-arabinonolactonase activity"/>
    <property type="evidence" value="ECO:0007669"/>
    <property type="project" value="UniProtKB-EC"/>
</dbReference>
<dbReference type="EMBL" id="JAUSVX010000002">
    <property type="protein sequence ID" value="MDQ0468940.1"/>
    <property type="molecule type" value="Genomic_DNA"/>
</dbReference>
<name>A0ABU0J3U0_9HYPH</name>
<feature type="domain" description="SMP-30/Gluconolactonase/LRE-like region" evidence="2">
    <location>
        <begin position="14"/>
        <end position="256"/>
    </location>
</feature>
<dbReference type="Proteomes" id="UP001242480">
    <property type="component" value="Unassembled WGS sequence"/>
</dbReference>